<gene>
    <name evidence="1" type="ORF">M9Y10_023033</name>
</gene>
<reference evidence="1 2" key="1">
    <citation type="submission" date="2024-04" db="EMBL/GenBank/DDBJ databases">
        <title>Tritrichomonas musculus Genome.</title>
        <authorList>
            <person name="Alves-Ferreira E."/>
            <person name="Grigg M."/>
            <person name="Lorenzi H."/>
            <person name="Galac M."/>
        </authorList>
    </citation>
    <scope>NUCLEOTIDE SEQUENCE [LARGE SCALE GENOMIC DNA]</scope>
    <source>
        <strain evidence="1 2">EAF2021</strain>
    </source>
</reference>
<protein>
    <submittedName>
        <fullName evidence="1">Uncharacterized protein</fullName>
    </submittedName>
</protein>
<name>A0ABR2KU95_9EUKA</name>
<organism evidence="1 2">
    <name type="scientific">Tritrichomonas musculus</name>
    <dbReference type="NCBI Taxonomy" id="1915356"/>
    <lineage>
        <taxon>Eukaryota</taxon>
        <taxon>Metamonada</taxon>
        <taxon>Parabasalia</taxon>
        <taxon>Tritrichomonadida</taxon>
        <taxon>Tritrichomonadidae</taxon>
        <taxon>Tritrichomonas</taxon>
    </lineage>
</organism>
<evidence type="ECO:0000313" key="2">
    <source>
        <dbReference type="Proteomes" id="UP001470230"/>
    </source>
</evidence>
<comment type="caution">
    <text evidence="1">The sequence shown here is derived from an EMBL/GenBank/DDBJ whole genome shotgun (WGS) entry which is preliminary data.</text>
</comment>
<sequence>MLQLAFSLTPERHYDLRKKSITILTEDKIAYIDSKSFNIPINDKVLKLIHKSFSNVNYEQNLLTAKNVDNQPILFQTDADFILFQEEEEALFDNFKLNEEEKESWNDNNVEEDYEEEEEYSDEIEYLEKHSKKCKHIPEPKFETGTFISNTIRLISFQNRYNDEEVKEIRQSNY</sequence>
<proteinExistence type="predicted"/>
<dbReference type="EMBL" id="JAPFFF010000003">
    <property type="protein sequence ID" value="KAK8894596.1"/>
    <property type="molecule type" value="Genomic_DNA"/>
</dbReference>
<dbReference type="Proteomes" id="UP001470230">
    <property type="component" value="Unassembled WGS sequence"/>
</dbReference>
<evidence type="ECO:0000313" key="1">
    <source>
        <dbReference type="EMBL" id="KAK8894596.1"/>
    </source>
</evidence>
<keyword evidence="2" id="KW-1185">Reference proteome</keyword>
<accession>A0ABR2KU95</accession>